<evidence type="ECO:0000313" key="4">
    <source>
        <dbReference type="Proteomes" id="UP000198556"/>
    </source>
</evidence>
<evidence type="ECO:0000313" key="3">
    <source>
        <dbReference type="EMBL" id="SEQ97761.1"/>
    </source>
</evidence>
<feature type="transmembrane region" description="Helical" evidence="1">
    <location>
        <begin position="112"/>
        <end position="129"/>
    </location>
</feature>
<keyword evidence="1" id="KW-1133">Transmembrane helix</keyword>
<sequence>MYDWRIYIILFLVLEFIMLCFSNRLLNKAVVLPEFTDHLNILETFIVSAAVYILLDIGWLALTYVDFFDSWILMQVLLAALFICIVVMPYFWLSFVSELLDVRPFSSHWFKFFCKVLLFIMIILILTNWDTGLIFTLNENLGYTLKDMGNHLVMGMSAFFWLITLIEGGFKLVRSTTVIGKRLASMVIIFVMPILIALLAFYQNHISIYFPIALNFSLIMYLLTFVNLTYDIDILTKLYNRRSLIQLEKKIEKHLSRGGSLGIYCLDIDKFKLLNDQYGHKEGDRALAIVGQALLQLTHKRKLFAIRMGGDEFILLVFEQWGESFANNFALEIQQSIDNEVNKEELPYRIEVSVGSVMIHKPMEEPMLYYLEEADKRMYQVKQAKNVER</sequence>
<dbReference type="NCBIfam" id="TIGR00254">
    <property type="entry name" value="GGDEF"/>
    <property type="match status" value="1"/>
</dbReference>
<dbReference type="Pfam" id="PF00990">
    <property type="entry name" value="GGDEF"/>
    <property type="match status" value="1"/>
</dbReference>
<feature type="transmembrane region" description="Helical" evidence="1">
    <location>
        <begin position="182"/>
        <end position="202"/>
    </location>
</feature>
<evidence type="ECO:0000259" key="2">
    <source>
        <dbReference type="PROSITE" id="PS50887"/>
    </source>
</evidence>
<protein>
    <submittedName>
        <fullName evidence="3">Diguanylate cyclase (GGDEF) domain-containing protein</fullName>
    </submittedName>
</protein>
<dbReference type="PANTHER" id="PTHR45138:SF6">
    <property type="entry name" value="DIGUANYLATE CYCLASE DGCN"/>
    <property type="match status" value="1"/>
</dbReference>
<evidence type="ECO:0000256" key="1">
    <source>
        <dbReference type="SAM" id="Phobius"/>
    </source>
</evidence>
<dbReference type="STRING" id="137733.SAMN05421767_11328"/>
<dbReference type="InterPro" id="IPR029787">
    <property type="entry name" value="Nucleotide_cyclase"/>
</dbReference>
<dbReference type="InterPro" id="IPR043128">
    <property type="entry name" value="Rev_trsase/Diguanyl_cyclase"/>
</dbReference>
<keyword evidence="1" id="KW-0812">Transmembrane</keyword>
<dbReference type="EMBL" id="FOGF01000013">
    <property type="protein sequence ID" value="SEQ97761.1"/>
    <property type="molecule type" value="Genomic_DNA"/>
</dbReference>
<reference evidence="3 4" key="1">
    <citation type="submission" date="2016-10" db="EMBL/GenBank/DDBJ databases">
        <authorList>
            <person name="de Groot N.N."/>
        </authorList>
    </citation>
    <scope>NUCLEOTIDE SEQUENCE [LARGE SCALE GENOMIC DNA]</scope>
    <source>
        <strain evidence="3 4">DSM 15827</strain>
    </source>
</reference>
<dbReference type="PANTHER" id="PTHR45138">
    <property type="entry name" value="REGULATORY COMPONENTS OF SENSORY TRANSDUCTION SYSTEM"/>
    <property type="match status" value="1"/>
</dbReference>
<dbReference type="PROSITE" id="PS50887">
    <property type="entry name" value="GGDEF"/>
    <property type="match status" value="1"/>
</dbReference>
<feature type="transmembrane region" description="Helical" evidence="1">
    <location>
        <begin position="208"/>
        <end position="230"/>
    </location>
</feature>
<feature type="domain" description="GGDEF" evidence="2">
    <location>
        <begin position="259"/>
        <end position="389"/>
    </location>
</feature>
<accession>A0A1H9KF66</accession>
<dbReference type="GO" id="GO:0052621">
    <property type="term" value="F:diguanylate cyclase activity"/>
    <property type="evidence" value="ECO:0007669"/>
    <property type="project" value="TreeGrafter"/>
</dbReference>
<name>A0A1H9KF66_9LACT</name>
<dbReference type="RefSeq" id="WP_089746486.1">
    <property type="nucleotide sequence ID" value="NZ_FOGF01000013.1"/>
</dbReference>
<feature type="transmembrane region" description="Helical" evidence="1">
    <location>
        <begin position="149"/>
        <end position="170"/>
    </location>
</feature>
<feature type="transmembrane region" description="Helical" evidence="1">
    <location>
        <begin position="71"/>
        <end position="92"/>
    </location>
</feature>
<keyword evidence="4" id="KW-1185">Reference proteome</keyword>
<dbReference type="InterPro" id="IPR050469">
    <property type="entry name" value="Diguanylate_Cyclase"/>
</dbReference>
<feature type="transmembrane region" description="Helical" evidence="1">
    <location>
        <begin position="38"/>
        <end position="65"/>
    </location>
</feature>
<keyword evidence="1" id="KW-0472">Membrane</keyword>
<proteinExistence type="predicted"/>
<dbReference type="InterPro" id="IPR000160">
    <property type="entry name" value="GGDEF_dom"/>
</dbReference>
<gene>
    <name evidence="3" type="ORF">SAMN05421767_11328</name>
</gene>
<dbReference type="AlphaFoldDB" id="A0A1H9KF66"/>
<dbReference type="OrthoDB" id="9759607at2"/>
<dbReference type="GO" id="GO:1902201">
    <property type="term" value="P:negative regulation of bacterial-type flagellum-dependent cell motility"/>
    <property type="evidence" value="ECO:0007669"/>
    <property type="project" value="TreeGrafter"/>
</dbReference>
<dbReference type="GO" id="GO:0043709">
    <property type="term" value="P:cell adhesion involved in single-species biofilm formation"/>
    <property type="evidence" value="ECO:0007669"/>
    <property type="project" value="TreeGrafter"/>
</dbReference>
<dbReference type="CDD" id="cd01949">
    <property type="entry name" value="GGDEF"/>
    <property type="match status" value="1"/>
</dbReference>
<organism evidence="3 4">
    <name type="scientific">Granulicatella balaenopterae</name>
    <dbReference type="NCBI Taxonomy" id="137733"/>
    <lineage>
        <taxon>Bacteria</taxon>
        <taxon>Bacillati</taxon>
        <taxon>Bacillota</taxon>
        <taxon>Bacilli</taxon>
        <taxon>Lactobacillales</taxon>
        <taxon>Carnobacteriaceae</taxon>
        <taxon>Granulicatella</taxon>
    </lineage>
</organism>
<feature type="transmembrane region" description="Helical" evidence="1">
    <location>
        <begin position="6"/>
        <end position="26"/>
    </location>
</feature>
<dbReference type="GO" id="GO:0005886">
    <property type="term" value="C:plasma membrane"/>
    <property type="evidence" value="ECO:0007669"/>
    <property type="project" value="TreeGrafter"/>
</dbReference>
<dbReference type="SUPFAM" id="SSF55073">
    <property type="entry name" value="Nucleotide cyclase"/>
    <property type="match status" value="1"/>
</dbReference>
<dbReference type="Gene3D" id="3.30.70.270">
    <property type="match status" value="1"/>
</dbReference>
<dbReference type="Proteomes" id="UP000198556">
    <property type="component" value="Unassembled WGS sequence"/>
</dbReference>
<dbReference type="SMART" id="SM00267">
    <property type="entry name" value="GGDEF"/>
    <property type="match status" value="1"/>
</dbReference>